<dbReference type="Gene3D" id="1.20.120.340">
    <property type="entry name" value="Flagellar protein FliS"/>
    <property type="match status" value="1"/>
</dbReference>
<evidence type="ECO:0000256" key="3">
    <source>
        <dbReference type="ARBA" id="ARBA00022490"/>
    </source>
</evidence>
<comment type="similarity">
    <text evidence="2 6">Belongs to the FliS family.</text>
</comment>
<dbReference type="RefSeq" id="WP_253479203.1">
    <property type="nucleotide sequence ID" value="NZ_JALJXV010000006.1"/>
</dbReference>
<comment type="subcellular location">
    <subcellularLocation>
        <location evidence="1 6">Cytoplasm</location>
        <location evidence="1 6">Cytosol</location>
    </subcellularLocation>
</comment>
<evidence type="ECO:0000313" key="7">
    <source>
        <dbReference type="EMBL" id="MCP1675610.1"/>
    </source>
</evidence>
<evidence type="ECO:0000313" key="8">
    <source>
        <dbReference type="Proteomes" id="UP001205843"/>
    </source>
</evidence>
<dbReference type="Pfam" id="PF02561">
    <property type="entry name" value="FliS"/>
    <property type="match status" value="1"/>
</dbReference>
<accession>A0AAE3G4D9</accession>
<dbReference type="PANTHER" id="PTHR34773:SF1">
    <property type="entry name" value="FLAGELLAR SECRETION CHAPERONE FLIS"/>
    <property type="match status" value="1"/>
</dbReference>
<keyword evidence="7" id="KW-0969">Cilium</keyword>
<dbReference type="PIRSF" id="PIRSF039090">
    <property type="entry name" value="Flis"/>
    <property type="match status" value="1"/>
</dbReference>
<evidence type="ECO:0000256" key="1">
    <source>
        <dbReference type="ARBA" id="ARBA00004514"/>
    </source>
</evidence>
<proteinExistence type="inferred from homology"/>
<keyword evidence="7" id="KW-0966">Cell projection</keyword>
<dbReference type="GO" id="GO:0044780">
    <property type="term" value="P:bacterial-type flagellum assembly"/>
    <property type="evidence" value="ECO:0007669"/>
    <property type="project" value="InterPro"/>
</dbReference>
<dbReference type="NCBIfam" id="TIGR00208">
    <property type="entry name" value="fliS"/>
    <property type="match status" value="1"/>
</dbReference>
<evidence type="ECO:0000256" key="4">
    <source>
        <dbReference type="ARBA" id="ARBA00022795"/>
    </source>
</evidence>
<keyword evidence="3 6" id="KW-0963">Cytoplasm</keyword>
<gene>
    <name evidence="7" type="ORF">J2T57_002760</name>
</gene>
<dbReference type="Proteomes" id="UP001205843">
    <property type="component" value="Unassembled WGS sequence"/>
</dbReference>
<dbReference type="CDD" id="cd16098">
    <property type="entry name" value="FliS"/>
    <property type="match status" value="1"/>
</dbReference>
<dbReference type="EMBL" id="JALJXV010000006">
    <property type="protein sequence ID" value="MCP1675610.1"/>
    <property type="molecule type" value="Genomic_DNA"/>
</dbReference>
<sequence>MVNNKLNAYQQVSNQSAQFADPHRLIQMLMDGFIMRVAAARGAMQRREFERKGVELGKAISILSGLRDTLDHDKGGELAANLEGLYDYMQRRILEATASNDVAMLDEIIGLMREVKTGWDGIRDAATGAAEVKAADPNGVSVSG</sequence>
<dbReference type="AlphaFoldDB" id="A0AAE3G4D9"/>
<comment type="caution">
    <text evidence="7">The sequence shown here is derived from an EMBL/GenBank/DDBJ whole genome shotgun (WGS) entry which is preliminary data.</text>
</comment>
<protein>
    <recommendedName>
        <fullName evidence="6">Flagellar secretion chaperone FliS</fullName>
    </recommendedName>
</protein>
<reference evidence="7" key="1">
    <citation type="submission" date="2022-03" db="EMBL/GenBank/DDBJ databases">
        <title>Genomic Encyclopedia of Type Strains, Phase III (KMG-III): the genomes of soil and plant-associated and newly described type strains.</title>
        <authorList>
            <person name="Whitman W."/>
        </authorList>
    </citation>
    <scope>NUCLEOTIDE SEQUENCE</scope>
    <source>
        <strain evidence="7">ANL 6-2</strain>
    </source>
</reference>
<dbReference type="SUPFAM" id="SSF101116">
    <property type="entry name" value="Flagellar export chaperone FliS"/>
    <property type="match status" value="1"/>
</dbReference>
<keyword evidence="8" id="KW-1185">Reference proteome</keyword>
<dbReference type="InterPro" id="IPR003713">
    <property type="entry name" value="FliS"/>
</dbReference>
<keyword evidence="4 6" id="KW-1005">Bacterial flagellum biogenesis</keyword>
<evidence type="ECO:0000256" key="6">
    <source>
        <dbReference type="PIRNR" id="PIRNR039090"/>
    </source>
</evidence>
<name>A0AAE3G4D9_9GAMM</name>
<evidence type="ECO:0000256" key="5">
    <source>
        <dbReference type="ARBA" id="ARBA00023186"/>
    </source>
</evidence>
<organism evidence="7 8">
    <name type="scientific">Natronocella acetinitrilica</name>
    <dbReference type="NCBI Taxonomy" id="414046"/>
    <lineage>
        <taxon>Bacteria</taxon>
        <taxon>Pseudomonadati</taxon>
        <taxon>Pseudomonadota</taxon>
        <taxon>Gammaproteobacteria</taxon>
        <taxon>Chromatiales</taxon>
        <taxon>Ectothiorhodospiraceae</taxon>
        <taxon>Natronocella</taxon>
    </lineage>
</organism>
<dbReference type="GO" id="GO:0071973">
    <property type="term" value="P:bacterial-type flagellum-dependent cell motility"/>
    <property type="evidence" value="ECO:0007669"/>
    <property type="project" value="TreeGrafter"/>
</dbReference>
<dbReference type="GO" id="GO:0005829">
    <property type="term" value="C:cytosol"/>
    <property type="evidence" value="ECO:0007669"/>
    <property type="project" value="UniProtKB-SubCell"/>
</dbReference>
<evidence type="ECO:0000256" key="2">
    <source>
        <dbReference type="ARBA" id="ARBA00008787"/>
    </source>
</evidence>
<keyword evidence="7" id="KW-0282">Flagellum</keyword>
<dbReference type="InterPro" id="IPR036584">
    <property type="entry name" value="FliS_sf"/>
</dbReference>
<keyword evidence="5" id="KW-0143">Chaperone</keyword>
<dbReference type="PANTHER" id="PTHR34773">
    <property type="entry name" value="FLAGELLAR SECRETION CHAPERONE FLIS"/>
    <property type="match status" value="1"/>
</dbReference>